<dbReference type="Proteomes" id="UP001596507">
    <property type="component" value="Unassembled WGS sequence"/>
</dbReference>
<feature type="region of interest" description="Disordered" evidence="1">
    <location>
        <begin position="451"/>
        <end position="484"/>
    </location>
</feature>
<dbReference type="Pfam" id="PF19877">
    <property type="entry name" value="DUF6350"/>
    <property type="match status" value="1"/>
</dbReference>
<feature type="transmembrane region" description="Helical" evidence="2">
    <location>
        <begin position="6"/>
        <end position="35"/>
    </location>
</feature>
<feature type="transmembrane region" description="Helical" evidence="2">
    <location>
        <begin position="143"/>
        <end position="166"/>
    </location>
</feature>
<reference evidence="4" key="1">
    <citation type="journal article" date="2019" name="Int. J. Syst. Evol. Microbiol.">
        <title>The Global Catalogue of Microorganisms (GCM) 10K type strain sequencing project: providing services to taxonomists for standard genome sequencing and annotation.</title>
        <authorList>
            <consortium name="The Broad Institute Genomics Platform"/>
            <consortium name="The Broad Institute Genome Sequencing Center for Infectious Disease"/>
            <person name="Wu L."/>
            <person name="Ma J."/>
        </authorList>
    </citation>
    <scope>NUCLEOTIDE SEQUENCE [LARGE SCALE GENOMIC DNA]</scope>
    <source>
        <strain evidence="4">CGMCC 1.15772</strain>
    </source>
</reference>
<keyword evidence="2" id="KW-0472">Membrane</keyword>
<sequence>MYRLTVAILAAFDALVAAAVGLVAILAPLTLIWVVQFGGDWAALWPSTAAIWQFGHLVPLAITLPDEYLAVTGISADAASFTLSLAPLAFTAFTAIFAARSGRRAARADAWGSGVLSGAVVFAAIAWAVWFTSGSAVAQVTPWHAIALPTLVFALPSLAAAVALEWKEGGGLIARIADRFEAIEGGWGTLPYATARGIGIVAMGLVGSGAVVTALAIVLHADQAVALYEASNLDAAGATVMTLAQLAYLPTLVVWGLSFVAGPGFALGAGTAVSPAATQLGVVPPFPVLGAVPQSTGSWMLLLALLPVAAGVLGGLRTRRHFAAHGDPGPWPLRAGAAALIALVAAGFAALLAALASGSLGPGVLAVVGPEPGPVALAVGLEVALGAGIVLLAPRSNADLEHPLASGEEFSRSEDAFGAGGPLLAGSPRFERGAGADADAFATLDLTAESVGLGEAEPAAAPPTDEGPDGEETLDLGPRGPRLD</sequence>
<feature type="transmembrane region" description="Helical" evidence="2">
    <location>
        <begin position="253"/>
        <end position="277"/>
    </location>
</feature>
<dbReference type="EMBL" id="JBHTBE010000001">
    <property type="protein sequence ID" value="MFC7267670.1"/>
    <property type="molecule type" value="Genomic_DNA"/>
</dbReference>
<feature type="transmembrane region" description="Helical" evidence="2">
    <location>
        <begin position="225"/>
        <end position="246"/>
    </location>
</feature>
<feature type="transmembrane region" description="Helical" evidence="2">
    <location>
        <begin position="375"/>
        <end position="393"/>
    </location>
</feature>
<gene>
    <name evidence="3" type="ORF">ACFQRL_01715</name>
</gene>
<feature type="transmembrane region" description="Helical" evidence="2">
    <location>
        <begin position="297"/>
        <end position="316"/>
    </location>
</feature>
<feature type="transmembrane region" description="Helical" evidence="2">
    <location>
        <begin position="198"/>
        <end position="219"/>
    </location>
</feature>
<comment type="caution">
    <text evidence="3">The sequence shown here is derived from an EMBL/GenBank/DDBJ whole genome shotgun (WGS) entry which is preliminary data.</text>
</comment>
<evidence type="ECO:0000313" key="4">
    <source>
        <dbReference type="Proteomes" id="UP001596507"/>
    </source>
</evidence>
<evidence type="ECO:0000313" key="3">
    <source>
        <dbReference type="EMBL" id="MFC7267670.1"/>
    </source>
</evidence>
<evidence type="ECO:0000256" key="2">
    <source>
        <dbReference type="SAM" id="Phobius"/>
    </source>
</evidence>
<dbReference type="InterPro" id="IPR045931">
    <property type="entry name" value="DUF6350"/>
</dbReference>
<feature type="compositionally biased region" description="Low complexity" evidence="1">
    <location>
        <begin position="451"/>
        <end position="464"/>
    </location>
</feature>
<feature type="transmembrane region" description="Helical" evidence="2">
    <location>
        <begin position="110"/>
        <end position="131"/>
    </location>
</feature>
<feature type="transmembrane region" description="Helical" evidence="2">
    <location>
        <begin position="42"/>
        <end position="62"/>
    </location>
</feature>
<keyword evidence="4" id="KW-1185">Reference proteome</keyword>
<evidence type="ECO:0000256" key="1">
    <source>
        <dbReference type="SAM" id="MobiDB-lite"/>
    </source>
</evidence>
<name>A0ABW2HDZ0_9MICO</name>
<feature type="transmembrane region" description="Helical" evidence="2">
    <location>
        <begin position="68"/>
        <end position="98"/>
    </location>
</feature>
<protein>
    <submittedName>
        <fullName evidence="3">DUF6350 family protein</fullName>
    </submittedName>
</protein>
<proteinExistence type="predicted"/>
<keyword evidence="2" id="KW-1133">Transmembrane helix</keyword>
<accession>A0ABW2HDZ0</accession>
<dbReference type="RefSeq" id="WP_262872602.1">
    <property type="nucleotide sequence ID" value="NZ_BAABKW010000018.1"/>
</dbReference>
<feature type="transmembrane region" description="Helical" evidence="2">
    <location>
        <begin position="337"/>
        <end position="355"/>
    </location>
</feature>
<organism evidence="3 4">
    <name type="scientific">Microbacterium fluvii</name>
    <dbReference type="NCBI Taxonomy" id="415215"/>
    <lineage>
        <taxon>Bacteria</taxon>
        <taxon>Bacillati</taxon>
        <taxon>Actinomycetota</taxon>
        <taxon>Actinomycetes</taxon>
        <taxon>Micrococcales</taxon>
        <taxon>Microbacteriaceae</taxon>
        <taxon>Microbacterium</taxon>
    </lineage>
</organism>
<keyword evidence="2" id="KW-0812">Transmembrane</keyword>